<comment type="cofactor">
    <cofactor evidence="4">
        <name>Mg(2+)</name>
        <dbReference type="ChEBI" id="CHEBI:18420"/>
    </cofactor>
</comment>
<evidence type="ECO:0000313" key="17">
    <source>
        <dbReference type="EMBL" id="KAJ8918477.1"/>
    </source>
</evidence>
<dbReference type="Proteomes" id="UP001159042">
    <property type="component" value="Unassembled WGS sequence"/>
</dbReference>
<dbReference type="PRINTS" id="PR01790">
    <property type="entry name" value="SMP30FAMILY"/>
</dbReference>
<proteinExistence type="inferred from homology"/>
<dbReference type="SUPFAM" id="SSF63829">
    <property type="entry name" value="Calcium-dependent phosphotriesterase"/>
    <property type="match status" value="1"/>
</dbReference>
<dbReference type="PANTHER" id="PTHR10907">
    <property type="entry name" value="REGUCALCIN"/>
    <property type="match status" value="1"/>
</dbReference>
<dbReference type="GO" id="GO:0019853">
    <property type="term" value="P:L-ascorbic acid biosynthetic process"/>
    <property type="evidence" value="ECO:0007669"/>
    <property type="project" value="TreeGrafter"/>
</dbReference>
<feature type="binding site" evidence="15">
    <location>
        <position position="109"/>
    </location>
    <ligand>
        <name>substrate</name>
    </ligand>
</feature>
<evidence type="ECO:0000256" key="6">
    <source>
        <dbReference type="ARBA" id="ARBA00008853"/>
    </source>
</evidence>
<dbReference type="FunFam" id="2.120.10.30:FF:000027">
    <property type="entry name" value="Regucalcin homologue"/>
    <property type="match status" value="1"/>
</dbReference>
<dbReference type="GO" id="GO:0005509">
    <property type="term" value="F:calcium ion binding"/>
    <property type="evidence" value="ECO:0007669"/>
    <property type="project" value="TreeGrafter"/>
</dbReference>
<feature type="binding site" evidence="15">
    <location>
        <position position="160"/>
    </location>
    <ligand>
        <name>a divalent metal cation</name>
        <dbReference type="ChEBI" id="CHEBI:60240"/>
    </ligand>
</feature>
<accession>A0AAV8VWN5</accession>
<feature type="binding site" evidence="15">
    <location>
        <position position="17"/>
    </location>
    <ligand>
        <name>a divalent metal cation</name>
        <dbReference type="ChEBI" id="CHEBI:60240"/>
    </ligand>
</feature>
<dbReference type="InterPro" id="IPR005511">
    <property type="entry name" value="SMP-30"/>
</dbReference>
<keyword evidence="12" id="KW-0106">Calcium</keyword>
<organism evidence="17 18">
    <name type="scientific">Exocentrus adspersus</name>
    <dbReference type="NCBI Taxonomy" id="1586481"/>
    <lineage>
        <taxon>Eukaryota</taxon>
        <taxon>Metazoa</taxon>
        <taxon>Ecdysozoa</taxon>
        <taxon>Arthropoda</taxon>
        <taxon>Hexapoda</taxon>
        <taxon>Insecta</taxon>
        <taxon>Pterygota</taxon>
        <taxon>Neoptera</taxon>
        <taxon>Endopterygota</taxon>
        <taxon>Coleoptera</taxon>
        <taxon>Polyphaga</taxon>
        <taxon>Cucujiformia</taxon>
        <taxon>Chrysomeloidea</taxon>
        <taxon>Cerambycidae</taxon>
        <taxon>Lamiinae</taxon>
        <taxon>Acanthocinini</taxon>
        <taxon>Exocentrus</taxon>
    </lineage>
</organism>
<comment type="subcellular location">
    <subcellularLocation>
        <location evidence="5">Cytoplasm</location>
    </subcellularLocation>
</comment>
<evidence type="ECO:0000256" key="7">
    <source>
        <dbReference type="ARBA" id="ARBA00013227"/>
    </source>
</evidence>
<feature type="binding site" evidence="15">
    <location>
        <position position="212"/>
    </location>
    <ligand>
        <name>a divalent metal cation</name>
        <dbReference type="ChEBI" id="CHEBI:60240"/>
    </ligand>
</feature>
<evidence type="ECO:0000256" key="9">
    <source>
        <dbReference type="ARBA" id="ARBA00022490"/>
    </source>
</evidence>
<dbReference type="InterPro" id="IPR011042">
    <property type="entry name" value="6-blade_b-propeller_TolB-like"/>
</dbReference>
<keyword evidence="15" id="KW-0862">Zinc</keyword>
<evidence type="ECO:0000259" key="16">
    <source>
        <dbReference type="Pfam" id="PF08450"/>
    </source>
</evidence>
<evidence type="ECO:0000313" key="18">
    <source>
        <dbReference type="Proteomes" id="UP001159042"/>
    </source>
</evidence>
<reference evidence="17 18" key="1">
    <citation type="journal article" date="2023" name="Insect Mol. Biol.">
        <title>Genome sequencing provides insights into the evolution of gene families encoding plant cell wall-degrading enzymes in longhorned beetles.</title>
        <authorList>
            <person name="Shin N.R."/>
            <person name="Okamura Y."/>
            <person name="Kirsch R."/>
            <person name="Pauchet Y."/>
        </authorList>
    </citation>
    <scope>NUCLEOTIDE SEQUENCE [LARGE SCALE GENOMIC DNA]</scope>
    <source>
        <strain evidence="17">EAD_L_NR</strain>
    </source>
</reference>
<feature type="domain" description="SMP-30/Gluconolactonase/LRE-like region" evidence="16">
    <location>
        <begin position="15"/>
        <end position="272"/>
    </location>
</feature>
<name>A0AAV8VWN5_9CUCU</name>
<comment type="catalytic activity">
    <reaction evidence="1">
        <text>D-glucono-1,5-lactone + H2O = D-gluconate + H(+)</text>
        <dbReference type="Rhea" id="RHEA:10440"/>
        <dbReference type="ChEBI" id="CHEBI:15377"/>
        <dbReference type="ChEBI" id="CHEBI:15378"/>
        <dbReference type="ChEBI" id="CHEBI:16217"/>
        <dbReference type="ChEBI" id="CHEBI:18391"/>
        <dbReference type="EC" id="3.1.1.17"/>
    </reaction>
</comment>
<evidence type="ECO:0000256" key="15">
    <source>
        <dbReference type="PIRSR" id="PIRSR605511-2"/>
    </source>
</evidence>
<evidence type="ECO:0000256" key="8">
    <source>
        <dbReference type="ARBA" id="ARBA00016808"/>
    </source>
</evidence>
<dbReference type="GO" id="GO:0005737">
    <property type="term" value="C:cytoplasm"/>
    <property type="evidence" value="ECO:0007669"/>
    <property type="project" value="UniProtKB-SubCell"/>
</dbReference>
<evidence type="ECO:0000256" key="1">
    <source>
        <dbReference type="ARBA" id="ARBA00001589"/>
    </source>
</evidence>
<dbReference type="EMBL" id="JANEYG010000026">
    <property type="protein sequence ID" value="KAJ8918477.1"/>
    <property type="molecule type" value="Genomic_DNA"/>
</dbReference>
<evidence type="ECO:0000256" key="14">
    <source>
        <dbReference type="PIRSR" id="PIRSR605511-1"/>
    </source>
</evidence>
<comment type="cofactor">
    <cofactor evidence="2">
        <name>Ca(2+)</name>
        <dbReference type="ChEBI" id="CHEBI:29108"/>
    </cofactor>
</comment>
<dbReference type="PANTHER" id="PTHR10907:SF66">
    <property type="entry name" value="MIP34848P1-RELATED"/>
    <property type="match status" value="1"/>
</dbReference>
<dbReference type="Pfam" id="PF08450">
    <property type="entry name" value="SGL"/>
    <property type="match status" value="1"/>
</dbReference>
<evidence type="ECO:0000256" key="10">
    <source>
        <dbReference type="ARBA" id="ARBA00022723"/>
    </source>
</evidence>
<keyword evidence="9" id="KW-0963">Cytoplasm</keyword>
<comment type="cofactor">
    <cofactor evidence="3">
        <name>Mn(2+)</name>
        <dbReference type="ChEBI" id="CHEBI:29035"/>
    </cofactor>
</comment>
<evidence type="ECO:0000256" key="3">
    <source>
        <dbReference type="ARBA" id="ARBA00001936"/>
    </source>
</evidence>
<feature type="active site" description="Proton donor/acceptor" evidence="14">
    <location>
        <position position="212"/>
    </location>
</feature>
<dbReference type="InterPro" id="IPR013658">
    <property type="entry name" value="SGL"/>
</dbReference>
<evidence type="ECO:0000256" key="4">
    <source>
        <dbReference type="ARBA" id="ARBA00001946"/>
    </source>
</evidence>
<protein>
    <recommendedName>
        <fullName evidence="8">Regucalcin</fullName>
        <ecNumber evidence="7">3.1.1.17</ecNumber>
    </recommendedName>
    <alternativeName>
        <fullName evidence="13">Gluconolactonase</fullName>
    </alternativeName>
</protein>
<evidence type="ECO:0000256" key="12">
    <source>
        <dbReference type="ARBA" id="ARBA00022837"/>
    </source>
</evidence>
<gene>
    <name evidence="17" type="ORF">NQ315_008174</name>
</gene>
<sequence length="306" mass="33223">MAPKIEKVVDIPLELGESPHWDAETQAIYFVDINGHYINRFVPSTGQYTSAYVGANVSFIIPVEGKANQFVISRGKQITLISWDGERDTFSVIKTLYEVDDQYPGNVFNDGKCDPSGRLWAGTIGAPPVDLDAIENGRGTLYSFQNNKTTAHVTGLGISNGLAFNAALKKFYYIDSRKGTLDEYDFDVKNGTISNGKPIFTLSKHGLGGFLDGMTIDADGNLWAAVPTTHKLLKINPRKPETLLQTLQFPAQEVTAAVFGGPNLDELYVTTGRIPIPGLTFTKDDGATYRVTGLGVKGLPSVGVKL</sequence>
<dbReference type="GO" id="GO:0004341">
    <property type="term" value="F:gluconolactonase activity"/>
    <property type="evidence" value="ECO:0007669"/>
    <property type="project" value="UniProtKB-EC"/>
</dbReference>
<evidence type="ECO:0000256" key="11">
    <source>
        <dbReference type="ARBA" id="ARBA00022801"/>
    </source>
</evidence>
<keyword evidence="18" id="KW-1185">Reference proteome</keyword>
<keyword evidence="11" id="KW-0378">Hydrolase</keyword>
<dbReference type="Gene3D" id="2.120.10.30">
    <property type="entry name" value="TolB, C-terminal domain"/>
    <property type="match status" value="1"/>
</dbReference>
<dbReference type="AlphaFoldDB" id="A0AAV8VWN5"/>
<evidence type="ECO:0000256" key="5">
    <source>
        <dbReference type="ARBA" id="ARBA00004496"/>
    </source>
</evidence>
<keyword evidence="10 15" id="KW-0479">Metal-binding</keyword>
<dbReference type="EC" id="3.1.1.17" evidence="7"/>
<comment type="similarity">
    <text evidence="6">Belongs to the SMP-30/CGR1 family.</text>
</comment>
<comment type="cofactor">
    <cofactor evidence="15">
        <name>Zn(2+)</name>
        <dbReference type="ChEBI" id="CHEBI:29105"/>
    </cofactor>
    <text evidence="15">Binds 1 divalent metal cation per subunit.</text>
</comment>
<evidence type="ECO:0000256" key="13">
    <source>
        <dbReference type="ARBA" id="ARBA00032464"/>
    </source>
</evidence>
<evidence type="ECO:0000256" key="2">
    <source>
        <dbReference type="ARBA" id="ARBA00001913"/>
    </source>
</evidence>
<comment type="caution">
    <text evidence="17">The sequence shown here is derived from an EMBL/GenBank/DDBJ whole genome shotgun (WGS) entry which is preliminary data.</text>
</comment>